<sequence length="212" mass="24299">MYRKYDIIQCPDIERFEKDKKYNYHMSRVFHAKCAVDTSQPELSPRHRLIAQKAEARRREYMRRTRASISPKFSVKGFPYSSRPTSILATSSSQNQQTMKSQKSPRALTSTSKNRSSTSSKASVANAPLFRSPAPFIDPTDFDFLDNFVPFQPTQTRHEKAMETSKMYFQSISQLNESKPVDDDINENDDINNSSDDLDDDLSSLSSESEDI</sequence>
<comment type="caution">
    <text evidence="2">The sequence shown here is derived from an EMBL/GenBank/DDBJ whole genome shotgun (WGS) entry which is preliminary data.</text>
</comment>
<accession>A0ABR2H5E0</accession>
<proteinExistence type="predicted"/>
<feature type="compositionally biased region" description="Acidic residues" evidence="1">
    <location>
        <begin position="183"/>
        <end position="212"/>
    </location>
</feature>
<evidence type="ECO:0000313" key="2">
    <source>
        <dbReference type="EMBL" id="KAK8841156.1"/>
    </source>
</evidence>
<evidence type="ECO:0000313" key="3">
    <source>
        <dbReference type="Proteomes" id="UP001470230"/>
    </source>
</evidence>
<name>A0ABR2H5E0_9EUKA</name>
<dbReference type="Proteomes" id="UP001470230">
    <property type="component" value="Unassembled WGS sequence"/>
</dbReference>
<keyword evidence="3" id="KW-1185">Reference proteome</keyword>
<evidence type="ECO:0000256" key="1">
    <source>
        <dbReference type="SAM" id="MobiDB-lite"/>
    </source>
</evidence>
<feature type="region of interest" description="Disordered" evidence="1">
    <location>
        <begin position="85"/>
        <end position="124"/>
    </location>
</feature>
<dbReference type="EMBL" id="JAPFFF010000042">
    <property type="protein sequence ID" value="KAK8841156.1"/>
    <property type="molecule type" value="Genomic_DNA"/>
</dbReference>
<gene>
    <name evidence="2" type="ORF">M9Y10_027356</name>
</gene>
<feature type="region of interest" description="Disordered" evidence="1">
    <location>
        <begin position="156"/>
        <end position="212"/>
    </location>
</feature>
<feature type="compositionally biased region" description="Polar residues" evidence="1">
    <location>
        <begin position="85"/>
        <end position="108"/>
    </location>
</feature>
<reference evidence="2 3" key="1">
    <citation type="submission" date="2024-04" db="EMBL/GenBank/DDBJ databases">
        <title>Tritrichomonas musculus Genome.</title>
        <authorList>
            <person name="Alves-Ferreira E."/>
            <person name="Grigg M."/>
            <person name="Lorenzi H."/>
            <person name="Galac M."/>
        </authorList>
    </citation>
    <scope>NUCLEOTIDE SEQUENCE [LARGE SCALE GENOMIC DNA]</scope>
    <source>
        <strain evidence="2 3">EAF2021</strain>
    </source>
</reference>
<feature type="compositionally biased region" description="Polar residues" evidence="1">
    <location>
        <begin position="167"/>
        <end position="177"/>
    </location>
</feature>
<feature type="compositionally biased region" description="Low complexity" evidence="1">
    <location>
        <begin position="109"/>
        <end position="124"/>
    </location>
</feature>
<protein>
    <submittedName>
        <fullName evidence="2">Uncharacterized protein</fullName>
    </submittedName>
</protein>
<organism evidence="2 3">
    <name type="scientific">Tritrichomonas musculus</name>
    <dbReference type="NCBI Taxonomy" id="1915356"/>
    <lineage>
        <taxon>Eukaryota</taxon>
        <taxon>Metamonada</taxon>
        <taxon>Parabasalia</taxon>
        <taxon>Tritrichomonadida</taxon>
        <taxon>Tritrichomonadidae</taxon>
        <taxon>Tritrichomonas</taxon>
    </lineage>
</organism>